<organism evidence="2 3">
    <name type="scientific">Vibrio marisflavi CECT 7928</name>
    <dbReference type="NCBI Taxonomy" id="634439"/>
    <lineage>
        <taxon>Bacteria</taxon>
        <taxon>Pseudomonadati</taxon>
        <taxon>Pseudomonadota</taxon>
        <taxon>Gammaproteobacteria</taxon>
        <taxon>Vibrionales</taxon>
        <taxon>Vibrionaceae</taxon>
        <taxon>Vibrio</taxon>
    </lineage>
</organism>
<reference evidence="2" key="1">
    <citation type="submission" date="2021-11" db="EMBL/GenBank/DDBJ databases">
        <authorList>
            <person name="Rodrigo-Torres L."/>
            <person name="Arahal R. D."/>
            <person name="Lucena T."/>
        </authorList>
    </citation>
    <scope>NUCLEOTIDE SEQUENCE</scope>
    <source>
        <strain evidence="2">CECT 7928</strain>
    </source>
</reference>
<comment type="caution">
    <text evidence="2">The sequence shown here is derived from an EMBL/GenBank/DDBJ whole genome shotgun (WGS) entry which is preliminary data.</text>
</comment>
<name>A0ABN8DXP6_9VIBR</name>
<evidence type="ECO:0000313" key="3">
    <source>
        <dbReference type="Proteomes" id="UP000838748"/>
    </source>
</evidence>
<dbReference type="InterPro" id="IPR029058">
    <property type="entry name" value="AB_hydrolase_fold"/>
</dbReference>
<dbReference type="GO" id="GO:0047570">
    <property type="term" value="F:3-oxoadipate enol-lactonase activity"/>
    <property type="evidence" value="ECO:0007669"/>
    <property type="project" value="UniProtKB-EC"/>
</dbReference>
<evidence type="ECO:0000313" key="2">
    <source>
        <dbReference type="EMBL" id="CAH0536361.1"/>
    </source>
</evidence>
<dbReference type="Gene3D" id="3.40.50.1820">
    <property type="entry name" value="alpha/beta hydrolase"/>
    <property type="match status" value="1"/>
</dbReference>
<dbReference type="PANTHER" id="PTHR43798:SF29">
    <property type="entry name" value="AB HYDROLASE-1 DOMAIN-CONTAINING PROTEIN"/>
    <property type="match status" value="1"/>
</dbReference>
<protein>
    <submittedName>
        <fullName evidence="2">3-oxoadipate enol-lactonase 2</fullName>
        <ecNumber evidence="2">3.1.1.24</ecNumber>
    </submittedName>
</protein>
<proteinExistence type="predicted"/>
<evidence type="ECO:0000259" key="1">
    <source>
        <dbReference type="Pfam" id="PF00561"/>
    </source>
</evidence>
<feature type="domain" description="AB hydrolase-1" evidence="1">
    <location>
        <begin position="20"/>
        <end position="139"/>
    </location>
</feature>
<dbReference type="EMBL" id="CAKLDM010000001">
    <property type="protein sequence ID" value="CAH0536361.1"/>
    <property type="molecule type" value="Genomic_DNA"/>
</dbReference>
<dbReference type="InterPro" id="IPR050266">
    <property type="entry name" value="AB_hydrolase_sf"/>
</dbReference>
<sequence>MNKFSIDGKELAYLDKGEGPVVLLGHSYLWDHKMWQPQIEALSENYRCIVPDLWAHGQSAYAPERVRSLKDIAADMLALMNHLDVEQFSVVGLSVGGMWGAELTLLAPERVKSLVMMDTFVGLEPEITHQKYFSMLDTIANVQMVPEPILEAVVPMFFAKNGAEKSPELVASFAKHLSSITGEQAVEVARIGRMIFGRRDMIEDIEKFALPVLIAVGQEDIPRPVMESYLMQDCITESQLVEIPQAGHISNLEQPDIVTSMLKEFLSKYA</sequence>
<dbReference type="PANTHER" id="PTHR43798">
    <property type="entry name" value="MONOACYLGLYCEROL LIPASE"/>
    <property type="match status" value="1"/>
</dbReference>
<dbReference type="PRINTS" id="PR00111">
    <property type="entry name" value="ABHYDROLASE"/>
</dbReference>
<keyword evidence="3" id="KW-1185">Reference proteome</keyword>
<dbReference type="SUPFAM" id="SSF53474">
    <property type="entry name" value="alpha/beta-Hydrolases"/>
    <property type="match status" value="1"/>
</dbReference>
<keyword evidence="2" id="KW-0378">Hydrolase</keyword>
<gene>
    <name evidence="2" type="primary">catD</name>
    <name evidence="2" type="ORF">VMF7928_00374</name>
</gene>
<dbReference type="RefSeq" id="WP_237359785.1">
    <property type="nucleotide sequence ID" value="NZ_CAKLDM010000001.1"/>
</dbReference>
<dbReference type="Pfam" id="PF00561">
    <property type="entry name" value="Abhydrolase_1"/>
    <property type="match status" value="1"/>
</dbReference>
<dbReference type="PRINTS" id="PR00412">
    <property type="entry name" value="EPOXHYDRLASE"/>
</dbReference>
<dbReference type="Proteomes" id="UP000838748">
    <property type="component" value="Unassembled WGS sequence"/>
</dbReference>
<dbReference type="EC" id="3.1.1.24" evidence="2"/>
<dbReference type="InterPro" id="IPR000073">
    <property type="entry name" value="AB_hydrolase_1"/>
</dbReference>
<accession>A0ABN8DXP6</accession>
<dbReference type="InterPro" id="IPR000639">
    <property type="entry name" value="Epox_hydrolase-like"/>
</dbReference>